<feature type="compositionally biased region" description="Basic and acidic residues" evidence="2">
    <location>
        <begin position="398"/>
        <end position="414"/>
    </location>
</feature>
<accession>G0TTJ4</accession>
<evidence type="ECO:0000313" key="4">
    <source>
        <dbReference type="EMBL" id="CCC47275.1"/>
    </source>
</evidence>
<keyword evidence="1" id="KW-0175">Coiled coil</keyword>
<sequence>MLSLWLHGLLLVLVLRSPALCFLMLMQFSPSAHVISCRQTMPSDSSPSETCLSVAADISRAKNEMNALSDQFAKGEAMGQLLRKRVALQHRIQRLLSKERELKNKSFTNKCMEMVPRRRSASLRKNRARAARSVTIAQTHGALNWKESITQGSKKSEAASVSVAEERCMDECPSVTTTTPDASRHARINTTCSNETQRVCDNSIASSAREKEEEANVEEEDIGAPSSMLTEFAFITAGLDKRLLTKINATAQREMTAEAQTETVRHAREAKLKETEARRQRSTRRFDLVEDMYAKAIERRMRAMRKIAMDPPADRLIGNNGLQHIPLSILPAESRKVAENFMPLSVTRAAAYVGSSYADTVTVTGKKNFFLTGVDAALSAKRPGDVAVTGPNNEEEPSERVEGSEESHSEHDKNNVRHEELLRQWRELGYTAVFLPASNRLVCPFEDSITKRKSSHDPNAWMKLRPLPFVHLIQRRLPEEALRHSALRASGRRQRLPTLSTSNQKIPAKDLK</sequence>
<evidence type="ECO:0000256" key="2">
    <source>
        <dbReference type="SAM" id="MobiDB-lite"/>
    </source>
</evidence>
<reference evidence="4" key="1">
    <citation type="journal article" date="2012" name="Proc. Natl. Acad. Sci. U.S.A.">
        <title>Antigenic diversity is generated by distinct evolutionary mechanisms in African trypanosome species.</title>
        <authorList>
            <person name="Jackson A.P."/>
            <person name="Berry A."/>
            <person name="Aslett M."/>
            <person name="Allison H.C."/>
            <person name="Burton P."/>
            <person name="Vavrova-Anderson J."/>
            <person name="Brown R."/>
            <person name="Browne H."/>
            <person name="Corton N."/>
            <person name="Hauser H."/>
            <person name="Gamble J."/>
            <person name="Gilderthorp R."/>
            <person name="Marcello L."/>
            <person name="McQuillan J."/>
            <person name="Otto T.D."/>
            <person name="Quail M.A."/>
            <person name="Sanders M.J."/>
            <person name="van Tonder A."/>
            <person name="Ginger M.L."/>
            <person name="Field M.C."/>
            <person name="Barry J.D."/>
            <person name="Hertz-Fowler C."/>
            <person name="Berriman M."/>
        </authorList>
    </citation>
    <scope>NUCLEOTIDE SEQUENCE</scope>
    <source>
        <strain evidence="4">Y486</strain>
    </source>
</reference>
<evidence type="ECO:0000256" key="3">
    <source>
        <dbReference type="SAM" id="SignalP"/>
    </source>
</evidence>
<feature type="region of interest" description="Disordered" evidence="2">
    <location>
        <begin position="383"/>
        <end position="414"/>
    </location>
</feature>
<organism evidence="4">
    <name type="scientific">Trypanosoma vivax (strain Y486)</name>
    <dbReference type="NCBI Taxonomy" id="1055687"/>
    <lineage>
        <taxon>Eukaryota</taxon>
        <taxon>Discoba</taxon>
        <taxon>Euglenozoa</taxon>
        <taxon>Kinetoplastea</taxon>
        <taxon>Metakinetoplastina</taxon>
        <taxon>Trypanosomatida</taxon>
        <taxon>Trypanosomatidae</taxon>
        <taxon>Trypanosoma</taxon>
        <taxon>Duttonella</taxon>
    </lineage>
</organism>
<name>G0TTJ4_TRYVY</name>
<dbReference type="AlphaFoldDB" id="G0TTJ4"/>
<feature type="region of interest" description="Disordered" evidence="2">
    <location>
        <begin position="486"/>
        <end position="512"/>
    </location>
</feature>
<evidence type="ECO:0000256" key="1">
    <source>
        <dbReference type="SAM" id="Coils"/>
    </source>
</evidence>
<gene>
    <name evidence="4" type="ORF">TVY486_0304480</name>
</gene>
<feature type="chain" id="PRO_5003410103" evidence="3">
    <location>
        <begin position="22"/>
        <end position="512"/>
    </location>
</feature>
<protein>
    <submittedName>
        <fullName evidence="4">Uncharacterized protein</fullName>
    </submittedName>
</protein>
<dbReference type="EMBL" id="HE573019">
    <property type="protein sequence ID" value="CCC47275.1"/>
    <property type="molecule type" value="Genomic_DNA"/>
</dbReference>
<keyword evidence="3" id="KW-0732">Signal</keyword>
<proteinExistence type="predicted"/>
<dbReference type="VEuPathDB" id="TriTrypDB:TvY486_0304480"/>
<feature type="coiled-coil region" evidence="1">
    <location>
        <begin position="58"/>
        <end position="105"/>
    </location>
</feature>
<feature type="signal peptide" evidence="3">
    <location>
        <begin position="1"/>
        <end position="21"/>
    </location>
</feature>